<feature type="chain" id="PRO_5037261478" evidence="6">
    <location>
        <begin position="22"/>
        <end position="139"/>
    </location>
</feature>
<keyword evidence="3 4" id="KW-0408">Iron</keyword>
<dbReference type="AlphaFoldDB" id="A0A974SNR2"/>
<proteinExistence type="predicted"/>
<evidence type="ECO:0000256" key="4">
    <source>
        <dbReference type="PROSITE-ProRule" id="PRU00433"/>
    </source>
</evidence>
<dbReference type="InterPro" id="IPR015170">
    <property type="entry name" value="DUF1924_SHP"/>
</dbReference>
<dbReference type="KEGG" id="ares:IWH25_18265"/>
<keyword evidence="9" id="KW-1185">Reference proteome</keyword>
<evidence type="ECO:0000259" key="7">
    <source>
        <dbReference type="PROSITE" id="PS51007"/>
    </source>
</evidence>
<keyword evidence="1 4" id="KW-0349">Heme</keyword>
<protein>
    <submittedName>
        <fullName evidence="8">DUF1924 domain-containing protein</fullName>
    </submittedName>
</protein>
<dbReference type="InterPro" id="IPR009056">
    <property type="entry name" value="Cyt_c-like_dom"/>
</dbReference>
<keyword evidence="2 4" id="KW-0479">Metal-binding</keyword>
<organism evidence="8 9">
    <name type="scientific">Azospira restricta</name>
    <dbReference type="NCBI Taxonomy" id="404405"/>
    <lineage>
        <taxon>Bacteria</taxon>
        <taxon>Pseudomonadati</taxon>
        <taxon>Pseudomonadota</taxon>
        <taxon>Betaproteobacteria</taxon>
        <taxon>Rhodocyclales</taxon>
        <taxon>Rhodocyclaceae</taxon>
        <taxon>Azospira</taxon>
    </lineage>
</organism>
<dbReference type="InterPro" id="IPR036909">
    <property type="entry name" value="Cyt_c-like_dom_sf"/>
</dbReference>
<evidence type="ECO:0000256" key="2">
    <source>
        <dbReference type="ARBA" id="ARBA00022723"/>
    </source>
</evidence>
<dbReference type="EMBL" id="CP064781">
    <property type="protein sequence ID" value="QRJ63656.1"/>
    <property type="molecule type" value="Genomic_DNA"/>
</dbReference>
<dbReference type="Proteomes" id="UP000663444">
    <property type="component" value="Chromosome"/>
</dbReference>
<feature type="region of interest" description="Disordered" evidence="5">
    <location>
        <begin position="56"/>
        <end position="84"/>
    </location>
</feature>
<evidence type="ECO:0000256" key="1">
    <source>
        <dbReference type="ARBA" id="ARBA00022617"/>
    </source>
</evidence>
<evidence type="ECO:0000313" key="8">
    <source>
        <dbReference type="EMBL" id="QRJ63656.1"/>
    </source>
</evidence>
<dbReference type="GO" id="GO:0046872">
    <property type="term" value="F:metal ion binding"/>
    <property type="evidence" value="ECO:0007669"/>
    <property type="project" value="UniProtKB-KW"/>
</dbReference>
<sequence>MKRTLHTAILAALAAPLLAAAAPAAIDARLADYAAAAKAADPAFAGFSAERGRALHERSFAGGKPETPACTSCHGKDARAAGRTPAGKAVEAMALSASPARYADPAKVEKWFRRNCNEVLGRECTAQEKGDWLSYMRSQ</sequence>
<dbReference type="GO" id="GO:0020037">
    <property type="term" value="F:heme binding"/>
    <property type="evidence" value="ECO:0007669"/>
    <property type="project" value="InterPro"/>
</dbReference>
<dbReference type="GO" id="GO:0009055">
    <property type="term" value="F:electron transfer activity"/>
    <property type="evidence" value="ECO:0007669"/>
    <property type="project" value="InterPro"/>
</dbReference>
<gene>
    <name evidence="8" type="ORF">IWH25_18265</name>
</gene>
<keyword evidence="6" id="KW-0732">Signal</keyword>
<dbReference type="Pfam" id="PF09086">
    <property type="entry name" value="DUF1924"/>
    <property type="match status" value="1"/>
</dbReference>
<dbReference type="PROSITE" id="PS51007">
    <property type="entry name" value="CYTC"/>
    <property type="match status" value="1"/>
</dbReference>
<evidence type="ECO:0000256" key="3">
    <source>
        <dbReference type="ARBA" id="ARBA00023004"/>
    </source>
</evidence>
<feature type="domain" description="Cytochrome c" evidence="7">
    <location>
        <begin position="47"/>
        <end position="139"/>
    </location>
</feature>
<dbReference type="Gene3D" id="1.10.760.10">
    <property type="entry name" value="Cytochrome c-like domain"/>
    <property type="match status" value="1"/>
</dbReference>
<name>A0A974SNR2_9RHOO</name>
<feature type="signal peptide" evidence="6">
    <location>
        <begin position="1"/>
        <end position="21"/>
    </location>
</feature>
<evidence type="ECO:0000256" key="5">
    <source>
        <dbReference type="SAM" id="MobiDB-lite"/>
    </source>
</evidence>
<reference evidence="8" key="1">
    <citation type="submission" date="2020-11" db="EMBL/GenBank/DDBJ databases">
        <title>Azospira restricta DSM 18626 genome sequence.</title>
        <authorList>
            <person name="Moe W.M."/>
        </authorList>
    </citation>
    <scope>NUCLEOTIDE SEQUENCE</scope>
    <source>
        <strain evidence="8">DSM 18626</strain>
    </source>
</reference>
<evidence type="ECO:0000256" key="6">
    <source>
        <dbReference type="SAM" id="SignalP"/>
    </source>
</evidence>
<dbReference type="RefSeq" id="WP_203387187.1">
    <property type="nucleotide sequence ID" value="NZ_CP064781.1"/>
</dbReference>
<dbReference type="SUPFAM" id="SSF46626">
    <property type="entry name" value="Cytochrome c"/>
    <property type="match status" value="1"/>
</dbReference>
<accession>A0A974SNR2</accession>
<evidence type="ECO:0000313" key="9">
    <source>
        <dbReference type="Proteomes" id="UP000663444"/>
    </source>
</evidence>